<sequence>MSAVAAFGGLPVDDPGSLQHVELPVPTPGLRDLLVEVRAVSVNPVDVKVRASLPASGEPRVLGFDAAGVVRAVGSEVTLFGVGDEVFYAGAVDRAGSNAAFQAVDERLVGRKPATLRFAEAAALPLTSITAWESLFDRFALVPAHAGGAPGGGAGGGAGGTDPGALTPRTGSGIDGSDGCLLVVGATGGVGLVILQLAEALLPGLTVIATAHGTDAERHVRELGAEGWVDHHGDLRAQVLTLAPHGVDYLFTSKSAGQIELYADIVKPFGHIVVIDDEHQDLFPLKSKSIAWHWESMFTVSQHLDDDSLTNPLAQHELLDRIADLVDEGRLRSTASDILSPLDAATLRRAHALVASGHTRGKVVVAALPLP</sequence>
<dbReference type="InterPro" id="IPR011032">
    <property type="entry name" value="GroES-like_sf"/>
</dbReference>
<evidence type="ECO:0000313" key="2">
    <source>
        <dbReference type="EMBL" id="RFA11350.1"/>
    </source>
</evidence>
<dbReference type="InterPro" id="IPR013154">
    <property type="entry name" value="ADH-like_N"/>
</dbReference>
<dbReference type="CDD" id="cd08252">
    <property type="entry name" value="AL_MDR"/>
    <property type="match status" value="1"/>
</dbReference>
<dbReference type="InterPro" id="IPR020843">
    <property type="entry name" value="ER"/>
</dbReference>
<reference evidence="2 3" key="1">
    <citation type="submission" date="2017-04" db="EMBL/GenBank/DDBJ databases">
        <title>Comparative genome analysis of Subtercola boreus.</title>
        <authorList>
            <person name="Cho Y.-J."/>
            <person name="Cho A."/>
            <person name="Kim O.-S."/>
            <person name="Lee J.-I."/>
        </authorList>
    </citation>
    <scope>NUCLEOTIDE SEQUENCE [LARGE SCALE GENOMIC DNA]</scope>
    <source>
        <strain evidence="2 3">K300</strain>
    </source>
</reference>
<dbReference type="PANTHER" id="PTHR43482">
    <property type="entry name" value="PROTEIN AST1-RELATED"/>
    <property type="match status" value="1"/>
</dbReference>
<evidence type="ECO:0000259" key="1">
    <source>
        <dbReference type="SMART" id="SM00829"/>
    </source>
</evidence>
<accession>A0A3E0VPB2</accession>
<dbReference type="SUPFAM" id="SSF50129">
    <property type="entry name" value="GroES-like"/>
    <property type="match status" value="1"/>
</dbReference>
<dbReference type="InterPro" id="IPR052585">
    <property type="entry name" value="Lipid_raft_assoc_Zn_ADH"/>
</dbReference>
<dbReference type="Gene3D" id="3.90.180.10">
    <property type="entry name" value="Medium-chain alcohol dehydrogenases, catalytic domain"/>
    <property type="match status" value="2"/>
</dbReference>
<name>A0A3E0VPB2_9MICO</name>
<comment type="caution">
    <text evidence="2">The sequence shown here is derived from an EMBL/GenBank/DDBJ whole genome shotgun (WGS) entry which is preliminary data.</text>
</comment>
<dbReference type="PANTHER" id="PTHR43482:SF1">
    <property type="entry name" value="PROTEIN AST1-RELATED"/>
    <property type="match status" value="1"/>
</dbReference>
<dbReference type="OrthoDB" id="3175656at2"/>
<protein>
    <recommendedName>
        <fullName evidence="1">Enoyl reductase (ER) domain-containing protein</fullName>
    </recommendedName>
</protein>
<organism evidence="2 3">
    <name type="scientific">Subtercola boreus</name>
    <dbReference type="NCBI Taxonomy" id="120213"/>
    <lineage>
        <taxon>Bacteria</taxon>
        <taxon>Bacillati</taxon>
        <taxon>Actinomycetota</taxon>
        <taxon>Actinomycetes</taxon>
        <taxon>Micrococcales</taxon>
        <taxon>Microbacteriaceae</taxon>
        <taxon>Subtercola</taxon>
    </lineage>
</organism>
<dbReference type="Gene3D" id="3.40.50.720">
    <property type="entry name" value="NAD(P)-binding Rossmann-like Domain"/>
    <property type="match status" value="2"/>
</dbReference>
<dbReference type="SMART" id="SM00829">
    <property type="entry name" value="PKS_ER"/>
    <property type="match status" value="1"/>
</dbReference>
<dbReference type="GO" id="GO:0008270">
    <property type="term" value="F:zinc ion binding"/>
    <property type="evidence" value="ECO:0007669"/>
    <property type="project" value="InterPro"/>
</dbReference>
<dbReference type="InterPro" id="IPR014182">
    <property type="entry name" value="ADH_Zn_typ-1"/>
</dbReference>
<proteinExistence type="predicted"/>
<keyword evidence="3" id="KW-1185">Reference proteome</keyword>
<dbReference type="Pfam" id="PF08240">
    <property type="entry name" value="ADH_N"/>
    <property type="match status" value="1"/>
</dbReference>
<feature type="domain" description="Enoyl reductase (ER)" evidence="1">
    <location>
        <begin position="13"/>
        <end position="365"/>
    </location>
</feature>
<dbReference type="EMBL" id="NBWZ01000001">
    <property type="protein sequence ID" value="RFA11350.1"/>
    <property type="molecule type" value="Genomic_DNA"/>
</dbReference>
<gene>
    <name evidence="2" type="ORF">B7R54_16685</name>
</gene>
<dbReference type="SUPFAM" id="SSF51735">
    <property type="entry name" value="NAD(P)-binding Rossmann-fold domains"/>
    <property type="match status" value="1"/>
</dbReference>
<dbReference type="AlphaFoldDB" id="A0A3E0VPB2"/>
<dbReference type="Proteomes" id="UP000256486">
    <property type="component" value="Unassembled WGS sequence"/>
</dbReference>
<dbReference type="InterPro" id="IPR036291">
    <property type="entry name" value="NAD(P)-bd_dom_sf"/>
</dbReference>
<dbReference type="Pfam" id="PF13602">
    <property type="entry name" value="ADH_zinc_N_2"/>
    <property type="match status" value="1"/>
</dbReference>
<dbReference type="GO" id="GO:0016491">
    <property type="term" value="F:oxidoreductase activity"/>
    <property type="evidence" value="ECO:0007669"/>
    <property type="project" value="InterPro"/>
</dbReference>
<evidence type="ECO:0000313" key="3">
    <source>
        <dbReference type="Proteomes" id="UP000256486"/>
    </source>
</evidence>